<organism evidence="1">
    <name type="scientific">Opuntia streptacantha</name>
    <name type="common">Prickly pear cactus</name>
    <name type="synonym">Opuntia cardona</name>
    <dbReference type="NCBI Taxonomy" id="393608"/>
    <lineage>
        <taxon>Eukaryota</taxon>
        <taxon>Viridiplantae</taxon>
        <taxon>Streptophyta</taxon>
        <taxon>Embryophyta</taxon>
        <taxon>Tracheophyta</taxon>
        <taxon>Spermatophyta</taxon>
        <taxon>Magnoliopsida</taxon>
        <taxon>eudicotyledons</taxon>
        <taxon>Gunneridae</taxon>
        <taxon>Pentapetalae</taxon>
        <taxon>Caryophyllales</taxon>
        <taxon>Cactineae</taxon>
        <taxon>Cactaceae</taxon>
        <taxon>Opuntioideae</taxon>
        <taxon>Opuntia</taxon>
    </lineage>
</organism>
<dbReference type="EMBL" id="GISG01088531">
    <property type="protein sequence ID" value="MBA4633828.1"/>
    <property type="molecule type" value="Transcribed_RNA"/>
</dbReference>
<accession>A0A7C9DAR6</accession>
<reference evidence="1" key="2">
    <citation type="submission" date="2020-07" db="EMBL/GenBank/DDBJ databases">
        <authorList>
            <person name="Vera ALvarez R."/>
            <person name="Arias-Moreno D.M."/>
            <person name="Jimenez-Jacinto V."/>
            <person name="Jimenez-Bremont J.F."/>
            <person name="Swaminathan K."/>
            <person name="Moose S.P."/>
            <person name="Guerrero-Gonzalez M.L."/>
            <person name="Marino-Ramirez L."/>
            <person name="Landsman D."/>
            <person name="Rodriguez-Kessler M."/>
            <person name="Delgado-Sanchez P."/>
        </authorList>
    </citation>
    <scope>NUCLEOTIDE SEQUENCE</scope>
    <source>
        <tissue evidence="1">Cladode</tissue>
    </source>
</reference>
<evidence type="ECO:0000313" key="1">
    <source>
        <dbReference type="EMBL" id="MBA4633828.1"/>
    </source>
</evidence>
<protein>
    <submittedName>
        <fullName evidence="1">Uncharacterized protein</fullName>
    </submittedName>
</protein>
<reference evidence="1" key="1">
    <citation type="journal article" date="2013" name="J. Plant Res.">
        <title>Effect of fungi and light on seed germination of three Opuntia species from semiarid lands of central Mexico.</title>
        <authorList>
            <person name="Delgado-Sanchez P."/>
            <person name="Jimenez-Bremont J.F."/>
            <person name="Guerrero-Gonzalez Mde L."/>
            <person name="Flores J."/>
        </authorList>
    </citation>
    <scope>NUCLEOTIDE SEQUENCE</scope>
    <source>
        <tissue evidence="1">Cladode</tissue>
    </source>
</reference>
<name>A0A7C9DAR6_OPUST</name>
<dbReference type="AlphaFoldDB" id="A0A7C9DAR6"/>
<proteinExistence type="predicted"/>
<sequence length="118" mass="13386">MDPKLEDLYSGQGAKIAAMLAYQCLSHQPKVRPTMSAVVKTLERLIEMKDILRHFSFQISIDFFTIYNDPDVLETNLAEEIENCEDWAPPTSGRCCSSSNFWLVGRLAVKIVANWLGF</sequence>
<dbReference type="Gene3D" id="1.10.510.10">
    <property type="entry name" value="Transferase(Phosphotransferase) domain 1"/>
    <property type="match status" value="1"/>
</dbReference>